<feature type="region of interest" description="Disordered" evidence="1">
    <location>
        <begin position="71"/>
        <end position="105"/>
    </location>
</feature>
<dbReference type="EMBL" id="CCKQ01012810">
    <property type="protein sequence ID" value="CDW84449.1"/>
    <property type="molecule type" value="Genomic_DNA"/>
</dbReference>
<keyword evidence="3" id="KW-1185">Reference proteome</keyword>
<dbReference type="AlphaFoldDB" id="A0A078AQJ8"/>
<organism evidence="2 3">
    <name type="scientific">Stylonychia lemnae</name>
    <name type="common">Ciliate</name>
    <dbReference type="NCBI Taxonomy" id="5949"/>
    <lineage>
        <taxon>Eukaryota</taxon>
        <taxon>Sar</taxon>
        <taxon>Alveolata</taxon>
        <taxon>Ciliophora</taxon>
        <taxon>Intramacronucleata</taxon>
        <taxon>Spirotrichea</taxon>
        <taxon>Stichotrichia</taxon>
        <taxon>Sporadotrichida</taxon>
        <taxon>Oxytrichidae</taxon>
        <taxon>Stylonychinae</taxon>
        <taxon>Stylonychia</taxon>
    </lineage>
</organism>
<dbReference type="Proteomes" id="UP000039865">
    <property type="component" value="Unassembled WGS sequence"/>
</dbReference>
<evidence type="ECO:0000313" key="3">
    <source>
        <dbReference type="Proteomes" id="UP000039865"/>
    </source>
</evidence>
<dbReference type="InParanoid" id="A0A078AQJ8"/>
<reference evidence="2 3" key="1">
    <citation type="submission" date="2014-06" db="EMBL/GenBank/DDBJ databases">
        <authorList>
            <person name="Swart Estienne"/>
        </authorList>
    </citation>
    <scope>NUCLEOTIDE SEQUENCE [LARGE SCALE GENOMIC DNA]</scope>
    <source>
        <strain evidence="2 3">130c</strain>
    </source>
</reference>
<sequence>MEKQQQQKQRSPSIVKINLEIEPSRIRIRKNYQKLELPKHQQVKQPKGSVSNTMSQIDLQSIQRTLNELKGFDPYQNQNTDYGSFGKRNSMGEAPSNFMRLRRSL</sequence>
<protein>
    <submittedName>
        <fullName evidence="2">Uncharacterized protein</fullName>
    </submittedName>
</protein>
<gene>
    <name evidence="2" type="primary">Contig18727.g19884</name>
    <name evidence="2" type="ORF">STYLEM_13512</name>
</gene>
<accession>A0A078AQJ8</accession>
<evidence type="ECO:0000313" key="2">
    <source>
        <dbReference type="EMBL" id="CDW84449.1"/>
    </source>
</evidence>
<name>A0A078AQJ8_STYLE</name>
<evidence type="ECO:0000256" key="1">
    <source>
        <dbReference type="SAM" id="MobiDB-lite"/>
    </source>
</evidence>
<proteinExistence type="predicted"/>